<evidence type="ECO:0000313" key="1">
    <source>
        <dbReference type="EMBL" id="MEP0816687.1"/>
    </source>
</evidence>
<dbReference type="RefSeq" id="WP_190434231.1">
    <property type="nucleotide sequence ID" value="NZ_JAMPKM010000002.1"/>
</dbReference>
<protein>
    <submittedName>
        <fullName evidence="1">Uncharacterized protein</fullName>
    </submittedName>
</protein>
<dbReference type="Proteomes" id="UP001464891">
    <property type="component" value="Unassembled WGS sequence"/>
</dbReference>
<evidence type="ECO:0000313" key="2">
    <source>
        <dbReference type="Proteomes" id="UP001464891"/>
    </source>
</evidence>
<gene>
    <name evidence="1" type="ORF">NC998_06225</name>
</gene>
<sequence length="231" mass="25532">MRSSSVQLDPLNSPHPIPWNWVLANLTVTEDSEAAHRQYYRSQSLISPDGQYAAYSRIQMQVHPDFTQSWVSSVLFLENLRTGDLRTITASSPLSMSGQPTEVDPAEAVAGTIAILVPIAWSATGDRILAREFESIFGSDIASDYAVIWDRQLNRTSTVAPTRIQYTNAVLLGWSQAHPEQTLFQAGNLGESPWPLWTVDLAGQTTAAPRDRPQVFGRSVNSIWTGPQSHL</sequence>
<name>A0ABV0J4H6_9CYAN</name>
<proteinExistence type="predicted"/>
<comment type="caution">
    <text evidence="1">The sequence shown here is derived from an EMBL/GenBank/DDBJ whole genome shotgun (WGS) entry which is preliminary data.</text>
</comment>
<keyword evidence="2" id="KW-1185">Reference proteome</keyword>
<organism evidence="1 2">
    <name type="scientific">Trichocoleus desertorum GB2-A4</name>
    <dbReference type="NCBI Taxonomy" id="2933944"/>
    <lineage>
        <taxon>Bacteria</taxon>
        <taxon>Bacillati</taxon>
        <taxon>Cyanobacteriota</taxon>
        <taxon>Cyanophyceae</taxon>
        <taxon>Leptolyngbyales</taxon>
        <taxon>Trichocoleusaceae</taxon>
        <taxon>Trichocoleus</taxon>
    </lineage>
</organism>
<dbReference type="EMBL" id="JAMPKM010000002">
    <property type="protein sequence ID" value="MEP0816687.1"/>
    <property type="molecule type" value="Genomic_DNA"/>
</dbReference>
<reference evidence="1 2" key="1">
    <citation type="submission" date="2022-04" db="EMBL/GenBank/DDBJ databases">
        <title>Positive selection, recombination, and allopatry shape intraspecific diversity of widespread and dominant cyanobacteria.</title>
        <authorList>
            <person name="Wei J."/>
            <person name="Shu W."/>
            <person name="Hu C."/>
        </authorList>
    </citation>
    <scope>NUCLEOTIDE SEQUENCE [LARGE SCALE GENOMIC DNA]</scope>
    <source>
        <strain evidence="1 2">GB2-A4</strain>
    </source>
</reference>
<accession>A0ABV0J4H6</accession>